<keyword evidence="3" id="KW-1185">Reference proteome</keyword>
<dbReference type="PROSITE" id="PS50965">
    <property type="entry name" value="NERD"/>
    <property type="match status" value="1"/>
</dbReference>
<accession>A0ABR8WFR4</accession>
<name>A0ABR8WFR4_9BACL</name>
<comment type="caution">
    <text evidence="2">The sequence shown here is derived from an EMBL/GenBank/DDBJ whole genome shotgun (WGS) entry which is preliminary data.</text>
</comment>
<dbReference type="EMBL" id="JACSPU010000004">
    <property type="protein sequence ID" value="MBD8015807.1"/>
    <property type="molecule type" value="Genomic_DNA"/>
</dbReference>
<gene>
    <name evidence="2" type="ORF">H9630_13340</name>
</gene>
<protein>
    <submittedName>
        <fullName evidence="2">NERD domain-containing protein</fullName>
    </submittedName>
</protein>
<evidence type="ECO:0000313" key="2">
    <source>
        <dbReference type="EMBL" id="MBD8015807.1"/>
    </source>
</evidence>
<sequence>MNDFLLAQMVAAERLPNAHESKAAVLAELKSSLAGASGEQRTAALLKRELDLPGETIFLSDVHIPYKEGTAQIDLLLIHEQMVCVLEVKNMVGEFYFDSINFQFHRIIDGRREGMRNPEAQLHRAVRAVSNFLGVSVHGVIVLASRSGKVVEAPKHYPVVSLDYLPFHLEQLMQGSNLFDARALASKLRGLPVRNSSRRWLERHNISFDSLRLGVTCPSCRTCSLDWRERKWKCVVCGFYSQDAHEVALQEYAVLFGDKLDTGLAYRLLGVENKYVLYRLLQGSAIQGDVRGKRQIVEDRQLLREYFGRIYR</sequence>
<evidence type="ECO:0000313" key="3">
    <source>
        <dbReference type="Proteomes" id="UP000658980"/>
    </source>
</evidence>
<dbReference type="InterPro" id="IPR011528">
    <property type="entry name" value="NERD"/>
</dbReference>
<proteinExistence type="predicted"/>
<dbReference type="Pfam" id="PF08378">
    <property type="entry name" value="NERD"/>
    <property type="match status" value="1"/>
</dbReference>
<reference evidence="2 3" key="1">
    <citation type="submission" date="2020-08" db="EMBL/GenBank/DDBJ databases">
        <title>A Genomic Blueprint of the Chicken Gut Microbiome.</title>
        <authorList>
            <person name="Gilroy R."/>
            <person name="Ravi A."/>
            <person name="Getino M."/>
            <person name="Pursley I."/>
            <person name="Horton D.L."/>
            <person name="Alikhan N.-F."/>
            <person name="Baker D."/>
            <person name="Gharbi K."/>
            <person name="Hall N."/>
            <person name="Watson M."/>
            <person name="Adriaenssens E.M."/>
            <person name="Foster-Nyarko E."/>
            <person name="Jarju S."/>
            <person name="Secka A."/>
            <person name="Antonio M."/>
            <person name="Oren A."/>
            <person name="Chaudhuri R."/>
            <person name="La Ragione R.M."/>
            <person name="Hildebrand F."/>
            <person name="Pallen M.J."/>
        </authorList>
    </citation>
    <scope>NUCLEOTIDE SEQUENCE [LARGE SCALE GENOMIC DNA]</scope>
    <source>
        <strain evidence="2 3">Sa1BUA13</strain>
    </source>
</reference>
<dbReference type="Proteomes" id="UP000658980">
    <property type="component" value="Unassembled WGS sequence"/>
</dbReference>
<organism evidence="2 3">
    <name type="scientific">Planococcus wigleyi</name>
    <dbReference type="NCBI Taxonomy" id="2762216"/>
    <lineage>
        <taxon>Bacteria</taxon>
        <taxon>Bacillati</taxon>
        <taxon>Bacillota</taxon>
        <taxon>Bacilli</taxon>
        <taxon>Bacillales</taxon>
        <taxon>Caryophanaceae</taxon>
        <taxon>Planococcus</taxon>
    </lineage>
</organism>
<evidence type="ECO:0000259" key="1">
    <source>
        <dbReference type="PROSITE" id="PS50965"/>
    </source>
</evidence>
<feature type="domain" description="NERD" evidence="1">
    <location>
        <begin position="34"/>
        <end position="152"/>
    </location>
</feature>
<dbReference type="RefSeq" id="WP_191715958.1">
    <property type="nucleotide sequence ID" value="NZ_JACSPU010000004.1"/>
</dbReference>